<evidence type="ECO:0000256" key="5">
    <source>
        <dbReference type="ARBA" id="ARBA00023242"/>
    </source>
</evidence>
<keyword evidence="8" id="KW-1185">Reference proteome</keyword>
<reference evidence="7" key="1">
    <citation type="submission" date="2021-01" db="EMBL/GenBank/DDBJ databases">
        <authorList>
            <consortium name="Genoscope - CEA"/>
            <person name="William W."/>
        </authorList>
    </citation>
    <scope>NUCLEOTIDE SEQUENCE</scope>
</reference>
<dbReference type="InterPro" id="IPR001680">
    <property type="entry name" value="WD40_rpt"/>
</dbReference>
<dbReference type="GO" id="GO:0031080">
    <property type="term" value="C:nuclear pore outer ring"/>
    <property type="evidence" value="ECO:0007669"/>
    <property type="project" value="TreeGrafter"/>
</dbReference>
<sequence>MLIEPFHQDTIQDIAFNQNGSRFAIASSDQTLRIFNKVDGKWEKSSDFKFSCNNAWKVKWADPKFGQLIAISSQSKGIQVWEEKKQYLENSNGQKQITTVWKQRSLTLEKMELIVDIQFGSKSNGLLLVIAFADGIVQVHRAYENNQFRLEAEEISIMPYGLRALSWNQAPSDKDMSIFAGNDENSRYLRLKLENNTLQKIKTLSIWMLQHETQKLTFTKFFEYDEEKTVYDVQWANQNGKSYHQIAFATQEGVKIWQFRFIGESQVEKQNLIYINQDPQQNSLAYKVQWNSLANLLSISYEFIINDNQQQTTTRDVKVFQLQNGNWITKTIISEPNLIKDIQSLLSIPSVQLIQ</sequence>
<name>A0A8S1KSY6_PARPR</name>
<dbReference type="PROSITE" id="PS50082">
    <property type="entry name" value="WD_REPEATS_2"/>
    <property type="match status" value="1"/>
</dbReference>
<evidence type="ECO:0000256" key="4">
    <source>
        <dbReference type="ARBA" id="ARBA00022737"/>
    </source>
</evidence>
<dbReference type="InterPro" id="IPR037363">
    <property type="entry name" value="Sec13/Seh1_fam"/>
</dbReference>
<comment type="subcellular location">
    <subcellularLocation>
        <location evidence="1">Nucleus envelope</location>
    </subcellularLocation>
</comment>
<evidence type="ECO:0000256" key="2">
    <source>
        <dbReference type="ARBA" id="ARBA00022448"/>
    </source>
</evidence>
<dbReference type="GO" id="GO:0034198">
    <property type="term" value="P:cellular response to amino acid starvation"/>
    <property type="evidence" value="ECO:0007669"/>
    <property type="project" value="TreeGrafter"/>
</dbReference>
<dbReference type="GO" id="GO:0005198">
    <property type="term" value="F:structural molecule activity"/>
    <property type="evidence" value="ECO:0007669"/>
    <property type="project" value="InterPro"/>
</dbReference>
<organism evidence="7 8">
    <name type="scientific">Paramecium primaurelia</name>
    <dbReference type="NCBI Taxonomy" id="5886"/>
    <lineage>
        <taxon>Eukaryota</taxon>
        <taxon>Sar</taxon>
        <taxon>Alveolata</taxon>
        <taxon>Ciliophora</taxon>
        <taxon>Intramacronucleata</taxon>
        <taxon>Oligohymenophorea</taxon>
        <taxon>Peniculida</taxon>
        <taxon>Parameciidae</taxon>
        <taxon>Paramecium</taxon>
    </lineage>
</organism>
<keyword evidence="2" id="KW-0813">Transport</keyword>
<protein>
    <submittedName>
        <fullName evidence="7">Uncharacterized protein</fullName>
    </submittedName>
</protein>
<dbReference type="AlphaFoldDB" id="A0A8S1KSY6"/>
<dbReference type="PANTHER" id="PTHR11024:SF3">
    <property type="entry name" value="NUCLEOPORIN SEH1"/>
    <property type="match status" value="1"/>
</dbReference>
<evidence type="ECO:0000256" key="1">
    <source>
        <dbReference type="ARBA" id="ARBA00004259"/>
    </source>
</evidence>
<keyword evidence="5" id="KW-0539">Nucleus</keyword>
<dbReference type="Proteomes" id="UP000688137">
    <property type="component" value="Unassembled WGS sequence"/>
</dbReference>
<evidence type="ECO:0000313" key="7">
    <source>
        <dbReference type="EMBL" id="CAD8056402.1"/>
    </source>
</evidence>
<gene>
    <name evidence="7" type="ORF">PPRIM_AZ9-3.1.T0240294</name>
</gene>
<keyword evidence="3 6" id="KW-0853">WD repeat</keyword>
<dbReference type="GO" id="GO:0035859">
    <property type="term" value="C:Seh1-associated complex"/>
    <property type="evidence" value="ECO:0007669"/>
    <property type="project" value="TreeGrafter"/>
</dbReference>
<dbReference type="OMA" id="HRAYENN"/>
<evidence type="ECO:0000313" key="8">
    <source>
        <dbReference type="Proteomes" id="UP000688137"/>
    </source>
</evidence>
<dbReference type="PANTHER" id="PTHR11024">
    <property type="entry name" value="NUCLEAR PORE COMPLEX PROTEIN SEC13 / SEH1 FAMILY MEMBER"/>
    <property type="match status" value="1"/>
</dbReference>
<evidence type="ECO:0000256" key="6">
    <source>
        <dbReference type="PROSITE-ProRule" id="PRU00221"/>
    </source>
</evidence>
<dbReference type="GO" id="GO:1904263">
    <property type="term" value="P:positive regulation of TORC1 signaling"/>
    <property type="evidence" value="ECO:0007669"/>
    <property type="project" value="TreeGrafter"/>
</dbReference>
<keyword evidence="4" id="KW-0677">Repeat</keyword>
<feature type="repeat" description="WD" evidence="6">
    <location>
        <begin position="4"/>
        <end position="36"/>
    </location>
</feature>
<comment type="caution">
    <text evidence="7">The sequence shown here is derived from an EMBL/GenBank/DDBJ whole genome shotgun (WGS) entry which is preliminary data.</text>
</comment>
<proteinExistence type="predicted"/>
<evidence type="ECO:0000256" key="3">
    <source>
        <dbReference type="ARBA" id="ARBA00022574"/>
    </source>
</evidence>
<accession>A0A8S1KSY6</accession>
<dbReference type="EMBL" id="CAJJDM010000022">
    <property type="protein sequence ID" value="CAD8056402.1"/>
    <property type="molecule type" value="Genomic_DNA"/>
</dbReference>